<dbReference type="RefSeq" id="WP_326704983.1">
    <property type="nucleotide sequence ID" value="NZ_CP109083.1"/>
</dbReference>
<dbReference type="EMBL" id="CP109083">
    <property type="protein sequence ID" value="WSB08658.1"/>
    <property type="molecule type" value="Genomic_DNA"/>
</dbReference>
<evidence type="ECO:0000313" key="2">
    <source>
        <dbReference type="Proteomes" id="UP001356428"/>
    </source>
</evidence>
<gene>
    <name evidence="1" type="ORF">OG849_16085</name>
</gene>
<reference evidence="1 2" key="1">
    <citation type="submission" date="2022-10" db="EMBL/GenBank/DDBJ databases">
        <title>The complete genomes of actinobacterial strains from the NBC collection.</title>
        <authorList>
            <person name="Joergensen T.S."/>
            <person name="Alvarez Arevalo M."/>
            <person name="Sterndorff E.B."/>
            <person name="Faurdal D."/>
            <person name="Vuksanovic O."/>
            <person name="Mourched A.-S."/>
            <person name="Charusanti P."/>
            <person name="Shaw S."/>
            <person name="Blin K."/>
            <person name="Weber T."/>
        </authorList>
    </citation>
    <scope>NUCLEOTIDE SEQUENCE [LARGE SCALE GENOMIC DNA]</scope>
    <source>
        <strain evidence="1 2">NBC 01792</strain>
    </source>
</reference>
<keyword evidence="2" id="KW-1185">Reference proteome</keyword>
<protein>
    <submittedName>
        <fullName evidence="1">Uncharacterized protein</fullName>
    </submittedName>
</protein>
<accession>A0ABZ1EX29</accession>
<evidence type="ECO:0000313" key="1">
    <source>
        <dbReference type="EMBL" id="WSB08658.1"/>
    </source>
</evidence>
<sequence length="86" mass="8898">MTKPGTAAPEVIVGREVLNAGLTLGDLGLYVKLDQLIEQMGEAGEYLSVDEMVEALLGGAVGLIPGATADELRAGIERLVATDFLA</sequence>
<proteinExistence type="predicted"/>
<dbReference type="Proteomes" id="UP001356428">
    <property type="component" value="Chromosome"/>
</dbReference>
<organism evidence="1 2">
    <name type="scientific">Streptomyces cyaneofuscatus</name>
    <dbReference type="NCBI Taxonomy" id="66883"/>
    <lineage>
        <taxon>Bacteria</taxon>
        <taxon>Bacillati</taxon>
        <taxon>Actinomycetota</taxon>
        <taxon>Actinomycetes</taxon>
        <taxon>Kitasatosporales</taxon>
        <taxon>Streptomycetaceae</taxon>
        <taxon>Streptomyces</taxon>
    </lineage>
</organism>
<name>A0ABZ1EX29_9ACTN</name>